<evidence type="ECO:0000313" key="1">
    <source>
        <dbReference type="EMBL" id="RNA08238.1"/>
    </source>
</evidence>
<feature type="non-terminal residue" evidence="1">
    <location>
        <position position="1"/>
    </location>
</feature>
<dbReference type="Proteomes" id="UP000276133">
    <property type="component" value="Unassembled WGS sequence"/>
</dbReference>
<accession>A0A3M7QB90</accession>
<organism evidence="1 2">
    <name type="scientific">Brachionus plicatilis</name>
    <name type="common">Marine rotifer</name>
    <name type="synonym">Brachionus muelleri</name>
    <dbReference type="NCBI Taxonomy" id="10195"/>
    <lineage>
        <taxon>Eukaryota</taxon>
        <taxon>Metazoa</taxon>
        <taxon>Spiralia</taxon>
        <taxon>Gnathifera</taxon>
        <taxon>Rotifera</taxon>
        <taxon>Eurotatoria</taxon>
        <taxon>Monogononta</taxon>
        <taxon>Pseudotrocha</taxon>
        <taxon>Ploima</taxon>
        <taxon>Brachionidae</taxon>
        <taxon>Brachionus</taxon>
    </lineage>
</organism>
<keyword evidence="2" id="KW-1185">Reference proteome</keyword>
<gene>
    <name evidence="1" type="ORF">BpHYR1_015403</name>
</gene>
<protein>
    <submittedName>
        <fullName evidence="1">Uncharacterized protein</fullName>
    </submittedName>
</protein>
<dbReference type="EMBL" id="REGN01006806">
    <property type="protein sequence ID" value="RNA08238.1"/>
    <property type="molecule type" value="Genomic_DNA"/>
</dbReference>
<name>A0A3M7QB90_BRAPC</name>
<sequence>KQCEKKLYLHYLNDNFKVNVYESVNGHTHSGKTLEDLKFSMVADFLINFGDDMDYDEWIDTIDGWYKGYKDINYSPSHNNALVATNKIILFPTFAELKIKENGVFFAYKNQ</sequence>
<reference evidence="1 2" key="1">
    <citation type="journal article" date="2018" name="Sci. Rep.">
        <title>Genomic signatures of local adaptation to the degree of environmental predictability in rotifers.</title>
        <authorList>
            <person name="Franch-Gras L."/>
            <person name="Hahn C."/>
            <person name="Garcia-Roger E.M."/>
            <person name="Carmona M.J."/>
            <person name="Serra M."/>
            <person name="Gomez A."/>
        </authorList>
    </citation>
    <scope>NUCLEOTIDE SEQUENCE [LARGE SCALE GENOMIC DNA]</scope>
    <source>
        <strain evidence="1">HYR1</strain>
    </source>
</reference>
<proteinExistence type="predicted"/>
<comment type="caution">
    <text evidence="1">The sequence shown here is derived from an EMBL/GenBank/DDBJ whole genome shotgun (WGS) entry which is preliminary data.</text>
</comment>
<evidence type="ECO:0000313" key="2">
    <source>
        <dbReference type="Proteomes" id="UP000276133"/>
    </source>
</evidence>
<dbReference type="AlphaFoldDB" id="A0A3M7QB90"/>